<evidence type="ECO:0000313" key="2">
    <source>
        <dbReference type="Proteomes" id="UP000565723"/>
    </source>
</evidence>
<name>A0A850LLB6_9RHOB</name>
<proteinExistence type="predicted"/>
<comment type="caution">
    <text evidence="1">The sequence shown here is derived from an EMBL/GenBank/DDBJ whole genome shotgun (WGS) entry which is preliminary data.</text>
</comment>
<accession>A0A850LLB6</accession>
<dbReference type="RefSeq" id="WP_011048838.1">
    <property type="nucleotide sequence ID" value="NZ_CP076685.1"/>
</dbReference>
<dbReference type="Proteomes" id="UP000565723">
    <property type="component" value="Unassembled WGS sequence"/>
</dbReference>
<dbReference type="EMBL" id="JABXIY010000045">
    <property type="protein sequence ID" value="NVK98352.1"/>
    <property type="molecule type" value="Genomic_DNA"/>
</dbReference>
<evidence type="ECO:0000313" key="1">
    <source>
        <dbReference type="EMBL" id="NVK98352.1"/>
    </source>
</evidence>
<sequence>MQILESSIIGLRSACYVLSSPDYQPTVTLFPMVHVGDESFFETVYRDALAHDFLLAEGVNSPVVKQLTRSYRWMAFDRLGLVLQPSIKGRSGRAQIIHADLSAREFEEAWARLPLWLRLVAPAHSTGVGLHRFLTMSRDRLVENRGMDELSSRDDLLGWSPDQEALMRVILDIRDERLCSVLLGLLEANREQDGTIAIVYGARHMRAVLRLLVQQGSFRVRKADWMPVISL</sequence>
<protein>
    <submittedName>
        <fullName evidence="1">Uncharacterized protein</fullName>
    </submittedName>
</protein>
<gene>
    <name evidence="1" type="ORF">HW564_15620</name>
</gene>
<dbReference type="AlphaFoldDB" id="A0A850LLB6"/>
<reference evidence="1 2" key="1">
    <citation type="journal article" date="2020" name="Proc. Natl. Acad. Sci. U.S.A.">
        <title>Ecological drivers of bacterial community assembly in synthetic phycospheres.</title>
        <authorList>
            <person name="Fu H."/>
            <person name="Uchimiya M."/>
            <person name="Gore J."/>
            <person name="Moran M.A."/>
        </authorList>
    </citation>
    <scope>NUCLEOTIDE SEQUENCE [LARGE SCALE GENOMIC DNA]</scope>
    <source>
        <strain evidence="1">HF-Din03</strain>
    </source>
</reference>
<organism evidence="1 2">
    <name type="scientific">Ruegeria pomeroyi</name>
    <dbReference type="NCBI Taxonomy" id="89184"/>
    <lineage>
        <taxon>Bacteria</taxon>
        <taxon>Pseudomonadati</taxon>
        <taxon>Pseudomonadota</taxon>
        <taxon>Alphaproteobacteria</taxon>
        <taxon>Rhodobacterales</taxon>
        <taxon>Roseobacteraceae</taxon>
        <taxon>Ruegeria</taxon>
    </lineage>
</organism>